<evidence type="ECO:0000256" key="5">
    <source>
        <dbReference type="SAM" id="MobiDB-lite"/>
    </source>
</evidence>
<feature type="region of interest" description="Disordered" evidence="5">
    <location>
        <begin position="568"/>
        <end position="592"/>
    </location>
</feature>
<protein>
    <recommendedName>
        <fullName evidence="7">Major facilitator superfamily (MFS) profile domain-containing protein</fullName>
    </recommendedName>
</protein>
<comment type="caution">
    <text evidence="8">The sequence shown here is derived from an EMBL/GenBank/DDBJ whole genome shotgun (WGS) entry which is preliminary data.</text>
</comment>
<gene>
    <name evidence="8" type="ORF">WJX84_010511</name>
</gene>
<reference evidence="8 9" key="1">
    <citation type="journal article" date="2024" name="Nat. Commun.">
        <title>Phylogenomics reveals the evolutionary origins of lichenization in chlorophyte algae.</title>
        <authorList>
            <person name="Puginier C."/>
            <person name="Libourel C."/>
            <person name="Otte J."/>
            <person name="Skaloud P."/>
            <person name="Haon M."/>
            <person name="Grisel S."/>
            <person name="Petersen M."/>
            <person name="Berrin J.G."/>
            <person name="Delaux P.M."/>
            <person name="Dal Grande F."/>
            <person name="Keller J."/>
        </authorList>
    </citation>
    <scope>NUCLEOTIDE SEQUENCE [LARGE SCALE GENOMIC DNA]</scope>
    <source>
        <strain evidence="8 9">SAG 2523</strain>
    </source>
</reference>
<dbReference type="PROSITE" id="PS50850">
    <property type="entry name" value="MFS"/>
    <property type="match status" value="1"/>
</dbReference>
<dbReference type="InterPro" id="IPR036259">
    <property type="entry name" value="MFS_trans_sf"/>
</dbReference>
<feature type="transmembrane region" description="Helical" evidence="6">
    <location>
        <begin position="394"/>
        <end position="414"/>
    </location>
</feature>
<feature type="transmembrane region" description="Helical" evidence="6">
    <location>
        <begin position="264"/>
        <end position="285"/>
    </location>
</feature>
<dbReference type="InterPro" id="IPR005828">
    <property type="entry name" value="MFS_sugar_transport-like"/>
</dbReference>
<organism evidence="8 9">
    <name type="scientific">Apatococcus fuscideae</name>
    <dbReference type="NCBI Taxonomy" id="2026836"/>
    <lineage>
        <taxon>Eukaryota</taxon>
        <taxon>Viridiplantae</taxon>
        <taxon>Chlorophyta</taxon>
        <taxon>core chlorophytes</taxon>
        <taxon>Trebouxiophyceae</taxon>
        <taxon>Chlorellales</taxon>
        <taxon>Chlorellaceae</taxon>
        <taxon>Apatococcus</taxon>
    </lineage>
</organism>
<accession>A0AAW1TK62</accession>
<proteinExistence type="predicted"/>
<feature type="compositionally biased region" description="Basic and acidic residues" evidence="5">
    <location>
        <begin position="580"/>
        <end position="592"/>
    </location>
</feature>
<dbReference type="InterPro" id="IPR020846">
    <property type="entry name" value="MFS_dom"/>
</dbReference>
<comment type="subcellular location">
    <subcellularLocation>
        <location evidence="1">Membrane</location>
        <topology evidence="1">Multi-pass membrane protein</topology>
    </subcellularLocation>
</comment>
<feature type="transmembrane region" description="Helical" evidence="6">
    <location>
        <begin position="458"/>
        <end position="480"/>
    </location>
</feature>
<dbReference type="SUPFAM" id="SSF103473">
    <property type="entry name" value="MFS general substrate transporter"/>
    <property type="match status" value="1"/>
</dbReference>
<feature type="region of interest" description="Disordered" evidence="5">
    <location>
        <begin position="1"/>
        <end position="20"/>
    </location>
</feature>
<dbReference type="Proteomes" id="UP001485043">
    <property type="component" value="Unassembled WGS sequence"/>
</dbReference>
<dbReference type="GO" id="GO:0022857">
    <property type="term" value="F:transmembrane transporter activity"/>
    <property type="evidence" value="ECO:0007669"/>
    <property type="project" value="InterPro"/>
</dbReference>
<feature type="transmembrane region" description="Helical" evidence="6">
    <location>
        <begin position="47"/>
        <end position="69"/>
    </location>
</feature>
<keyword evidence="4 6" id="KW-0472">Membrane</keyword>
<sequence length="592" mass="65701">MAEADEKPTVRDLQEPPEYDRHSMFGHLGSEEEQSMPLFWFNSLGQFWFWFIEWAIPGMGMFSEAYFIFSIGNVKQVIGDEYPLCFTKYVTCGEVTTQASDYTQVLGIIIGMVLMGFVGDFVGRKWGSVTTACVMFIGGILLTCLDGVNEKGFAINYIIAQFVFGFGVGGEYPMAAGSAAERAEAGGKAMAKKRGREVLLTFSMQGVGNFVNVAVIIILLVCFNQIKPGNGPGRAGHGYSVTYIQGGKKQTLGYKYRPNALSGVWRISFGLGLIVLIFLMYWRIFKLKESAVWRQNKASQKGKAGSTSATFGPLFKLYWHRLMATAVGWFLWDFSFYGNKTFQSSFVAILSGNNGSLLTNLLWTLLNSGVSLIGYWAAAFLIDDLYYGRKRMQFFGFCLVAACYYVAAAAYGPLTTKGGIQSFQFLYFFASFWGQFGPNCTTFLLAGELYPTPIRTTAHGISAGFAKCGALWATVWFNYLPSQKRFWATATFNIAGAIMTVIFLPDPIHVSLTELDRRFRYYLAGRNYHGPAIAPSTLSIWESVTGVGKNYDPVADEEDRLRDLMEEQGHLEATPMDSKATLKGDITSKEVA</sequence>
<evidence type="ECO:0000313" key="9">
    <source>
        <dbReference type="Proteomes" id="UP001485043"/>
    </source>
</evidence>
<feature type="transmembrane region" description="Helical" evidence="6">
    <location>
        <begin position="357"/>
        <end position="382"/>
    </location>
</feature>
<feature type="transmembrane region" description="Helical" evidence="6">
    <location>
        <begin position="426"/>
        <end position="446"/>
    </location>
</feature>
<evidence type="ECO:0000259" key="7">
    <source>
        <dbReference type="PROSITE" id="PS50850"/>
    </source>
</evidence>
<keyword evidence="3 6" id="KW-1133">Transmembrane helix</keyword>
<feature type="transmembrane region" description="Helical" evidence="6">
    <location>
        <begin position="486"/>
        <end position="504"/>
    </location>
</feature>
<feature type="transmembrane region" description="Helical" evidence="6">
    <location>
        <begin position="318"/>
        <end position="337"/>
    </location>
</feature>
<feature type="transmembrane region" description="Helical" evidence="6">
    <location>
        <begin position="198"/>
        <end position="226"/>
    </location>
</feature>
<dbReference type="PANTHER" id="PTHR24064">
    <property type="entry name" value="SOLUTE CARRIER FAMILY 22 MEMBER"/>
    <property type="match status" value="1"/>
</dbReference>
<dbReference type="Pfam" id="PF00083">
    <property type="entry name" value="Sugar_tr"/>
    <property type="match status" value="2"/>
</dbReference>
<dbReference type="Gene3D" id="1.20.1250.20">
    <property type="entry name" value="MFS general substrate transporter like domains"/>
    <property type="match status" value="1"/>
</dbReference>
<feature type="domain" description="Major facilitator superfamily (MFS) profile" evidence="7">
    <location>
        <begin position="53"/>
        <end position="508"/>
    </location>
</feature>
<keyword evidence="2 6" id="KW-0812">Transmembrane</keyword>
<dbReference type="EMBL" id="JALJOV010000020">
    <property type="protein sequence ID" value="KAK9868622.1"/>
    <property type="molecule type" value="Genomic_DNA"/>
</dbReference>
<evidence type="ECO:0000256" key="2">
    <source>
        <dbReference type="ARBA" id="ARBA00022692"/>
    </source>
</evidence>
<dbReference type="GO" id="GO:0016020">
    <property type="term" value="C:membrane"/>
    <property type="evidence" value="ECO:0007669"/>
    <property type="project" value="UniProtKB-SubCell"/>
</dbReference>
<evidence type="ECO:0000313" key="8">
    <source>
        <dbReference type="EMBL" id="KAK9868622.1"/>
    </source>
</evidence>
<evidence type="ECO:0000256" key="3">
    <source>
        <dbReference type="ARBA" id="ARBA00022989"/>
    </source>
</evidence>
<feature type="transmembrane region" description="Helical" evidence="6">
    <location>
        <begin position="129"/>
        <end position="148"/>
    </location>
</feature>
<dbReference type="AlphaFoldDB" id="A0AAW1TK62"/>
<evidence type="ECO:0000256" key="4">
    <source>
        <dbReference type="ARBA" id="ARBA00023136"/>
    </source>
</evidence>
<feature type="transmembrane region" description="Helical" evidence="6">
    <location>
        <begin position="105"/>
        <end position="123"/>
    </location>
</feature>
<evidence type="ECO:0000256" key="6">
    <source>
        <dbReference type="SAM" id="Phobius"/>
    </source>
</evidence>
<keyword evidence="9" id="KW-1185">Reference proteome</keyword>
<evidence type="ECO:0000256" key="1">
    <source>
        <dbReference type="ARBA" id="ARBA00004141"/>
    </source>
</evidence>
<name>A0AAW1TK62_9CHLO</name>